<evidence type="ECO:0008006" key="4">
    <source>
        <dbReference type="Google" id="ProtNLM"/>
    </source>
</evidence>
<protein>
    <recommendedName>
        <fullName evidence="4">Phage holin family protein</fullName>
    </recommendedName>
</protein>
<keyword evidence="1" id="KW-0812">Transmembrane</keyword>
<reference evidence="2 3" key="1">
    <citation type="submission" date="2023-07" db="EMBL/GenBank/DDBJ databases">
        <title>Genomic Encyclopedia of Type Strains, Phase IV (KMG-IV): sequencing the most valuable type-strain genomes for metagenomic binning, comparative biology and taxonomic classification.</title>
        <authorList>
            <person name="Goeker M."/>
        </authorList>
    </citation>
    <scope>NUCLEOTIDE SEQUENCE [LARGE SCALE GENOMIC DNA]</scope>
    <source>
        <strain evidence="2 3">DSM 1111</strain>
    </source>
</reference>
<keyword evidence="1" id="KW-1133">Transmembrane helix</keyword>
<dbReference type="RefSeq" id="WP_307368398.1">
    <property type="nucleotide sequence ID" value="NZ_JAUSUW010000001.1"/>
</dbReference>
<evidence type="ECO:0000256" key="1">
    <source>
        <dbReference type="SAM" id="Phobius"/>
    </source>
</evidence>
<organism evidence="2 3">
    <name type="scientific">Peteryoungia aggregata LMG 23059</name>
    <dbReference type="NCBI Taxonomy" id="1368425"/>
    <lineage>
        <taxon>Bacteria</taxon>
        <taxon>Pseudomonadati</taxon>
        <taxon>Pseudomonadota</taxon>
        <taxon>Alphaproteobacteria</taxon>
        <taxon>Hyphomicrobiales</taxon>
        <taxon>Rhizobiaceae</taxon>
        <taxon>Peteryoungia</taxon>
    </lineage>
</organism>
<accession>A0ABU0G3I1</accession>
<feature type="transmembrane region" description="Helical" evidence="1">
    <location>
        <begin position="59"/>
        <end position="80"/>
    </location>
</feature>
<dbReference type="Proteomes" id="UP001238496">
    <property type="component" value="Unassembled WGS sequence"/>
</dbReference>
<feature type="transmembrane region" description="Helical" evidence="1">
    <location>
        <begin position="27"/>
        <end position="53"/>
    </location>
</feature>
<evidence type="ECO:0000313" key="3">
    <source>
        <dbReference type="Proteomes" id="UP001238496"/>
    </source>
</evidence>
<evidence type="ECO:0000313" key="2">
    <source>
        <dbReference type="EMBL" id="MDQ0419260.1"/>
    </source>
</evidence>
<sequence length="150" mass="15631">MLPLLHHLGVVAFGSVRPTATRIARTALGGAIAAVFGLTAYVALLLALGFYLTGLVGPVVSALLVAALTAACGLLVLVIVQSMNRRTERRMEARRRAAKARLPDPVMLQLLADMTGMLKGRSILTVIAVAAAAYGLAKSQGVGLDDDRTP</sequence>
<gene>
    <name evidence="2" type="ORF">J2045_000270</name>
</gene>
<proteinExistence type="predicted"/>
<dbReference type="EMBL" id="JAUSUW010000001">
    <property type="protein sequence ID" value="MDQ0419260.1"/>
    <property type="molecule type" value="Genomic_DNA"/>
</dbReference>
<comment type="caution">
    <text evidence="2">The sequence shown here is derived from an EMBL/GenBank/DDBJ whole genome shotgun (WGS) entry which is preliminary data.</text>
</comment>
<keyword evidence="3" id="KW-1185">Reference proteome</keyword>
<name>A0ABU0G3I1_9HYPH</name>
<keyword evidence="1" id="KW-0472">Membrane</keyword>